<evidence type="ECO:0000313" key="2">
    <source>
        <dbReference type="EMBL" id="RII00218.1"/>
    </source>
</evidence>
<protein>
    <submittedName>
        <fullName evidence="2">Uncharacterized protein</fullName>
    </submittedName>
</protein>
<gene>
    <name evidence="2" type="ORF">B9J77_03585</name>
</gene>
<dbReference type="AlphaFoldDB" id="A0A399FV27"/>
<sequence length="71" mass="8200">MMKGFILFELYLKIALILSIVFFPMAVLKLWREFPQIALVVGIWGGITIFIIYWLGPKLIKELKKGDDENG</sequence>
<dbReference type="Proteomes" id="UP000266287">
    <property type="component" value="Unassembled WGS sequence"/>
</dbReference>
<accession>A0A399FV27</accession>
<evidence type="ECO:0000313" key="3">
    <source>
        <dbReference type="Proteomes" id="UP000266287"/>
    </source>
</evidence>
<proteinExistence type="predicted"/>
<dbReference type="EMBL" id="NDHY01000006">
    <property type="protein sequence ID" value="RII00218.1"/>
    <property type="molecule type" value="Genomic_DNA"/>
</dbReference>
<name>A0A399FV27_UNCN2</name>
<evidence type="ECO:0000256" key="1">
    <source>
        <dbReference type="SAM" id="Phobius"/>
    </source>
</evidence>
<feature type="transmembrane region" description="Helical" evidence="1">
    <location>
        <begin position="12"/>
        <end position="31"/>
    </location>
</feature>
<keyword evidence="1" id="KW-1133">Transmembrane helix</keyword>
<comment type="caution">
    <text evidence="2">The sequence shown here is derived from an EMBL/GenBank/DDBJ whole genome shotgun (WGS) entry which is preliminary data.</text>
</comment>
<organism evidence="2 3">
    <name type="scientific">candidate division NPL-UPA2 bacterium Unc8</name>
    <dbReference type="NCBI Taxonomy" id="1980939"/>
    <lineage>
        <taxon>Bacteria</taxon>
    </lineage>
</organism>
<feature type="transmembrane region" description="Helical" evidence="1">
    <location>
        <begin position="37"/>
        <end position="55"/>
    </location>
</feature>
<reference evidence="2 3" key="1">
    <citation type="submission" date="2018-08" db="EMBL/GenBank/DDBJ databases">
        <title>Draft genome of candidate division NPL-UPA2 bacterium Unc8 that adapted to ultra-basic serpentinizing groundwater.</title>
        <authorList>
            <person name="Ishii S."/>
            <person name="Suzuki S."/>
            <person name="Nealson K.H."/>
        </authorList>
    </citation>
    <scope>NUCLEOTIDE SEQUENCE [LARGE SCALE GENOMIC DNA]</scope>
    <source>
        <strain evidence="2">Unc8</strain>
    </source>
</reference>
<keyword evidence="1" id="KW-0472">Membrane</keyword>
<keyword evidence="1" id="KW-0812">Transmembrane</keyword>